<accession>A0ABC9A9E1</accession>
<dbReference type="PANTHER" id="PTHR31105:SF54">
    <property type="entry name" value="ZINC-RIBBON DOMAIN-CONTAINING PROTEIN-RELATED"/>
    <property type="match status" value="1"/>
</dbReference>
<dbReference type="InterPro" id="IPR021480">
    <property type="entry name" value="Zinc_ribbon_12"/>
</dbReference>
<feature type="compositionally biased region" description="Low complexity" evidence="1">
    <location>
        <begin position="343"/>
        <end position="358"/>
    </location>
</feature>
<dbReference type="AlphaFoldDB" id="A0ABC9A9E1"/>
<feature type="region of interest" description="Disordered" evidence="1">
    <location>
        <begin position="106"/>
        <end position="232"/>
    </location>
</feature>
<dbReference type="EMBL" id="OZ075130">
    <property type="protein sequence ID" value="CAL4973424.1"/>
    <property type="molecule type" value="Genomic_DNA"/>
</dbReference>
<evidence type="ECO:0000313" key="4">
    <source>
        <dbReference type="Proteomes" id="UP001497457"/>
    </source>
</evidence>
<proteinExistence type="predicted"/>
<keyword evidence="4" id="KW-1185">Reference proteome</keyword>
<feature type="region of interest" description="Disordered" evidence="1">
    <location>
        <begin position="328"/>
        <end position="362"/>
    </location>
</feature>
<dbReference type="Proteomes" id="UP001497457">
    <property type="component" value="Chromosome 20rd"/>
</dbReference>
<feature type="domain" description="Probable zinc-ribbon" evidence="2">
    <location>
        <begin position="373"/>
        <end position="414"/>
    </location>
</feature>
<feature type="compositionally biased region" description="Low complexity" evidence="1">
    <location>
        <begin position="135"/>
        <end position="150"/>
    </location>
</feature>
<gene>
    <name evidence="3" type="ORF">URODEC1_LOCUS51888</name>
</gene>
<protein>
    <recommendedName>
        <fullName evidence="2">Probable zinc-ribbon domain-containing protein</fullName>
    </recommendedName>
</protein>
<evidence type="ECO:0000259" key="2">
    <source>
        <dbReference type="Pfam" id="PF11331"/>
    </source>
</evidence>
<dbReference type="PANTHER" id="PTHR31105">
    <property type="entry name" value="EXTRA-LARGE G-PROTEIN-LIKE"/>
    <property type="match status" value="1"/>
</dbReference>
<feature type="compositionally biased region" description="Polar residues" evidence="1">
    <location>
        <begin position="164"/>
        <end position="177"/>
    </location>
</feature>
<sequence>MQGEGAKSRFGRCPYCRAMIYQDLTAIIFYCSKCRSPIRGTTTKAHLPPELIRITIHNPRRHGLTGSCSMFLRHCLLAAGKNPRPADETEYALAQLEILSADTASVFSDDLDPPPPNPRSAWSVHDDDDGRAPPASRSTAGTGAASSSSSPYREFGSVREGPRTFNSGPNRDNQTELPWSGSPLRSRVTELRPSSRRTRRSSSGDVSTDDSEPDAPGTAATSHRRRRASPLGSQELEVASVLSGLEAMGIERSPLSDPAFQKDLLQALDNLRKLIAAVDHPRSIDGHWHGPMAPRLTASCNAAAAAGGGERTITRRSSRLMRRLESQLTRALPVERHHRRDASTASSSSSSTASSSRRGGVRARAQHCRPLMGGTPFVVCGECSEVLQLPAALPVGRVSRLKCGGCGEAFELTLPASGSSSTDRPNRIFSAPQPAVGSGEEEAEENAQLAWSNLSGEQPRPAGPLHRVLGYSSVSSVLRSRRYGEHD</sequence>
<evidence type="ECO:0000313" key="3">
    <source>
        <dbReference type="EMBL" id="CAL4973424.1"/>
    </source>
</evidence>
<dbReference type="InterPro" id="IPR040244">
    <property type="entry name" value="EDR4-like"/>
</dbReference>
<dbReference type="Pfam" id="PF11331">
    <property type="entry name" value="Zn_ribbon_12"/>
    <property type="match status" value="1"/>
</dbReference>
<name>A0ABC9A9E1_9POAL</name>
<evidence type="ECO:0000256" key="1">
    <source>
        <dbReference type="SAM" id="MobiDB-lite"/>
    </source>
</evidence>
<feature type="region of interest" description="Disordered" evidence="1">
    <location>
        <begin position="433"/>
        <end position="467"/>
    </location>
</feature>
<organism evidence="3 4">
    <name type="scientific">Urochloa decumbens</name>
    <dbReference type="NCBI Taxonomy" id="240449"/>
    <lineage>
        <taxon>Eukaryota</taxon>
        <taxon>Viridiplantae</taxon>
        <taxon>Streptophyta</taxon>
        <taxon>Embryophyta</taxon>
        <taxon>Tracheophyta</taxon>
        <taxon>Spermatophyta</taxon>
        <taxon>Magnoliopsida</taxon>
        <taxon>Liliopsida</taxon>
        <taxon>Poales</taxon>
        <taxon>Poaceae</taxon>
        <taxon>PACMAD clade</taxon>
        <taxon>Panicoideae</taxon>
        <taxon>Panicodae</taxon>
        <taxon>Paniceae</taxon>
        <taxon>Melinidinae</taxon>
        <taxon>Urochloa</taxon>
    </lineage>
</organism>
<reference evidence="3" key="1">
    <citation type="submission" date="2024-10" db="EMBL/GenBank/DDBJ databases">
        <authorList>
            <person name="Ryan C."/>
        </authorList>
    </citation>
    <scope>NUCLEOTIDE SEQUENCE [LARGE SCALE GENOMIC DNA]</scope>
</reference>